<dbReference type="NCBIfam" id="TIGR02331">
    <property type="entry name" value="rib_alpha"/>
    <property type="match status" value="2"/>
</dbReference>
<evidence type="ECO:0000256" key="5">
    <source>
        <dbReference type="SAM" id="MobiDB-lite"/>
    </source>
</evidence>
<keyword evidence="9" id="KW-1185">Reference proteome</keyword>
<evidence type="ECO:0000256" key="2">
    <source>
        <dbReference type="ARBA" id="ARBA00022525"/>
    </source>
</evidence>
<dbReference type="AlphaFoldDB" id="A0A0R1U2F4"/>
<dbReference type="Proteomes" id="UP000051324">
    <property type="component" value="Unassembled WGS sequence"/>
</dbReference>
<dbReference type="InterPro" id="IPR012706">
    <property type="entry name" value="Rib_alpha_Esp_rpt"/>
</dbReference>
<keyword evidence="6" id="KW-0812">Transmembrane</keyword>
<dbReference type="NCBIfam" id="TIGR01167">
    <property type="entry name" value="LPXTG_anchor"/>
    <property type="match status" value="1"/>
</dbReference>
<comment type="caution">
    <text evidence="8">The sequence shown here is derived from an EMBL/GenBank/DDBJ whole genome shotgun (WGS) entry which is preliminary data.</text>
</comment>
<feature type="region of interest" description="Disordered" evidence="5">
    <location>
        <begin position="137"/>
        <end position="188"/>
    </location>
</feature>
<keyword evidence="4" id="KW-0572">Peptidoglycan-anchor</keyword>
<evidence type="ECO:0000256" key="4">
    <source>
        <dbReference type="ARBA" id="ARBA00023088"/>
    </source>
</evidence>
<feature type="region of interest" description="Disordered" evidence="5">
    <location>
        <begin position="1"/>
        <end position="24"/>
    </location>
</feature>
<evidence type="ECO:0000256" key="1">
    <source>
        <dbReference type="ARBA" id="ARBA00022512"/>
    </source>
</evidence>
<dbReference type="STRING" id="1423724.FC32_GL000066"/>
<dbReference type="PATRIC" id="fig|1423724.4.peg.67"/>
<feature type="domain" description="Gram-positive cocci surface proteins LPxTG" evidence="7">
    <location>
        <begin position="179"/>
        <end position="217"/>
    </location>
</feature>
<dbReference type="InterPro" id="IPR059115">
    <property type="entry name" value="Rib"/>
</dbReference>
<dbReference type="EMBL" id="AZFT01000001">
    <property type="protein sequence ID" value="KRL87504.1"/>
    <property type="molecule type" value="Genomic_DNA"/>
</dbReference>
<evidence type="ECO:0000313" key="9">
    <source>
        <dbReference type="Proteomes" id="UP000051324"/>
    </source>
</evidence>
<feature type="compositionally biased region" description="Polar residues" evidence="5">
    <location>
        <begin position="149"/>
        <end position="175"/>
    </location>
</feature>
<organism evidence="8 9">
    <name type="scientific">Ligilactobacillus apodemi DSM 16634 = JCM 16172</name>
    <dbReference type="NCBI Taxonomy" id="1423724"/>
    <lineage>
        <taxon>Bacteria</taxon>
        <taxon>Bacillati</taxon>
        <taxon>Bacillota</taxon>
        <taxon>Bacilli</taxon>
        <taxon>Lactobacillales</taxon>
        <taxon>Lactobacillaceae</taxon>
        <taxon>Ligilactobacillus</taxon>
    </lineage>
</organism>
<dbReference type="PROSITE" id="PS50847">
    <property type="entry name" value="GRAM_POS_ANCHORING"/>
    <property type="match status" value="1"/>
</dbReference>
<reference evidence="8 9" key="1">
    <citation type="journal article" date="2015" name="Genome Announc.">
        <title>Expanding the biotechnology potential of lactobacilli through comparative genomics of 213 strains and associated genera.</title>
        <authorList>
            <person name="Sun Z."/>
            <person name="Harris H.M."/>
            <person name="McCann A."/>
            <person name="Guo C."/>
            <person name="Argimon S."/>
            <person name="Zhang W."/>
            <person name="Yang X."/>
            <person name="Jeffery I.B."/>
            <person name="Cooney J.C."/>
            <person name="Kagawa T.F."/>
            <person name="Liu W."/>
            <person name="Song Y."/>
            <person name="Salvetti E."/>
            <person name="Wrobel A."/>
            <person name="Rasinkangas P."/>
            <person name="Parkhill J."/>
            <person name="Rea M.C."/>
            <person name="O'Sullivan O."/>
            <person name="Ritari J."/>
            <person name="Douillard F.P."/>
            <person name="Paul Ross R."/>
            <person name="Yang R."/>
            <person name="Briner A.E."/>
            <person name="Felis G.E."/>
            <person name="de Vos W.M."/>
            <person name="Barrangou R."/>
            <person name="Klaenhammer T.R."/>
            <person name="Caufield P.W."/>
            <person name="Cui Y."/>
            <person name="Zhang H."/>
            <person name="O'Toole P.W."/>
        </authorList>
    </citation>
    <scope>NUCLEOTIDE SEQUENCE [LARGE SCALE GENOMIC DNA]</scope>
    <source>
        <strain evidence="8 9">DSM 16634</strain>
    </source>
</reference>
<evidence type="ECO:0000256" key="6">
    <source>
        <dbReference type="SAM" id="Phobius"/>
    </source>
</evidence>
<evidence type="ECO:0000313" key="8">
    <source>
        <dbReference type="EMBL" id="KRL87504.1"/>
    </source>
</evidence>
<keyword evidence="6" id="KW-0472">Membrane</keyword>
<name>A0A0R1U2F4_9LACO</name>
<keyword evidence="1" id="KW-0134">Cell wall</keyword>
<evidence type="ECO:0000259" key="7">
    <source>
        <dbReference type="PROSITE" id="PS50847"/>
    </source>
</evidence>
<proteinExistence type="predicted"/>
<protein>
    <submittedName>
        <fullName evidence="8">Surface protein</fullName>
    </submittedName>
</protein>
<keyword evidence="2" id="KW-0964">Secreted</keyword>
<feature type="transmembrane region" description="Helical" evidence="6">
    <location>
        <begin position="190"/>
        <end position="210"/>
    </location>
</feature>
<evidence type="ECO:0000256" key="3">
    <source>
        <dbReference type="ARBA" id="ARBA00022729"/>
    </source>
</evidence>
<dbReference type="Pfam" id="PF00746">
    <property type="entry name" value="Gram_pos_anchor"/>
    <property type="match status" value="1"/>
</dbReference>
<dbReference type="Pfam" id="PF08428">
    <property type="entry name" value="Rib"/>
    <property type="match status" value="2"/>
</dbReference>
<keyword evidence="3" id="KW-0732">Signal</keyword>
<sequence length="217" mass="22486">MEGIKNPTDLPEGTKYAWKDPIDTTTPGEKEGIIVVTYPDGSSEELVVKIKVGTDADLNTPITKPIEVTQGETPDAKAAIANLGDLPAGTTVEWVTTPDTTAIGTVKALVKVTYPDGSVDIVEAEITVKAKATTMAPTGNTEGKAPEKTQMTAQTTAKSTQTVPANTSAKAQTDVAQELPQTGDAKTQNASLVGVVLTALAGLLGLGTVADKKKRKD</sequence>
<keyword evidence="6" id="KW-1133">Transmembrane helix</keyword>
<dbReference type="eggNOG" id="COG3064">
    <property type="taxonomic scope" value="Bacteria"/>
</dbReference>
<accession>A0A0R1U2F4</accession>
<gene>
    <name evidence="8" type="ORF">FC32_GL000066</name>
</gene>
<dbReference type="InterPro" id="IPR019931">
    <property type="entry name" value="LPXTG_anchor"/>
</dbReference>